<gene>
    <name evidence="6" type="ORF">AKJ52_01460</name>
</gene>
<dbReference type="EMBL" id="LHYF01000021">
    <property type="protein sequence ID" value="KXB06837.1"/>
    <property type="molecule type" value="Genomic_DNA"/>
</dbReference>
<evidence type="ECO:0000256" key="1">
    <source>
        <dbReference type="ARBA" id="ARBA00001922"/>
    </source>
</evidence>
<dbReference type="Gene3D" id="3.20.70.20">
    <property type="match status" value="1"/>
</dbReference>
<feature type="non-terminal residue" evidence="6">
    <location>
        <position position="1"/>
    </location>
</feature>
<dbReference type="AlphaFoldDB" id="A0A133VK82"/>
<protein>
    <recommendedName>
        <fullName evidence="5">Ribonucleotide reductase large subunit C-terminal domain-containing protein</fullName>
    </recommendedName>
</protein>
<reference evidence="6 7" key="1">
    <citation type="journal article" date="2016" name="Sci. Rep.">
        <title>Metabolic traits of an uncultured archaeal lineage -MSBL1- from brine pools of the Red Sea.</title>
        <authorList>
            <person name="Mwirichia R."/>
            <person name="Alam I."/>
            <person name="Rashid M."/>
            <person name="Vinu M."/>
            <person name="Ba-Alawi W."/>
            <person name="Anthony Kamau A."/>
            <person name="Kamanda Ngugi D."/>
            <person name="Goker M."/>
            <person name="Klenk H.P."/>
            <person name="Bajic V."/>
            <person name="Stingl U."/>
        </authorList>
    </citation>
    <scope>NUCLEOTIDE SEQUENCE [LARGE SCALE GENOMIC DNA]</scope>
    <source>
        <strain evidence="6">SCGC-AAA382C18</strain>
    </source>
</reference>
<dbReference type="GO" id="GO:0031419">
    <property type="term" value="F:cobalamin binding"/>
    <property type="evidence" value="ECO:0007669"/>
    <property type="project" value="UniProtKB-KW"/>
</dbReference>
<keyword evidence="7" id="KW-1185">Reference proteome</keyword>
<dbReference type="PATRIC" id="fig|1698281.3.peg.196"/>
<dbReference type="SUPFAM" id="SSF51998">
    <property type="entry name" value="PFL-like glycyl radical enzymes"/>
    <property type="match status" value="1"/>
</dbReference>
<proteinExistence type="predicted"/>
<evidence type="ECO:0000259" key="5">
    <source>
        <dbReference type="Pfam" id="PF02867"/>
    </source>
</evidence>
<evidence type="ECO:0000313" key="6">
    <source>
        <dbReference type="EMBL" id="KXB06837.1"/>
    </source>
</evidence>
<keyword evidence="4" id="KW-0170">Cobalt</keyword>
<sequence>ADEVMGFIEEKGREKSVELGKERGSFPNFDESVWSNDFEALRNATLTSIAPTGSISIIAGCSSSIEPLFSVAFLRDVLEGEELFEVNPLFEDIAKDREFYSGDLIEQIAKGRSIQNIDEVPEDVKEIFTTALEIDPEWHVRMQSVFQKHVDNAVSKTINLPEDAGMMDIDEVYRMAWDLDCKGITVYRYGSKSEQVLYTGDEKDTESEFTSADFEYAGGGMSGICPLCG</sequence>
<evidence type="ECO:0000256" key="2">
    <source>
        <dbReference type="ARBA" id="ARBA00022628"/>
    </source>
</evidence>
<comment type="cofactor">
    <cofactor evidence="1">
        <name>adenosylcob(III)alamin</name>
        <dbReference type="ChEBI" id="CHEBI:18408"/>
    </cofactor>
</comment>
<organism evidence="6 7">
    <name type="scientific">candidate division MSBL1 archaeon SCGC-AAA382C18</name>
    <dbReference type="NCBI Taxonomy" id="1698281"/>
    <lineage>
        <taxon>Archaea</taxon>
        <taxon>Methanobacteriati</taxon>
        <taxon>Methanobacteriota</taxon>
        <taxon>candidate division MSBL1</taxon>
    </lineage>
</organism>
<accession>A0A133VK82</accession>
<dbReference type="InterPro" id="IPR000788">
    <property type="entry name" value="RNR_lg_C"/>
</dbReference>
<dbReference type="GO" id="GO:0004748">
    <property type="term" value="F:ribonucleoside-diphosphate reductase activity, thioredoxin disulfide as acceptor"/>
    <property type="evidence" value="ECO:0007669"/>
    <property type="project" value="TreeGrafter"/>
</dbReference>
<dbReference type="PANTHER" id="PTHR43371:SF1">
    <property type="entry name" value="RIBONUCLEOSIDE-DIPHOSPHATE REDUCTASE"/>
    <property type="match status" value="1"/>
</dbReference>
<evidence type="ECO:0000313" key="7">
    <source>
        <dbReference type="Proteomes" id="UP000070404"/>
    </source>
</evidence>
<evidence type="ECO:0000256" key="3">
    <source>
        <dbReference type="ARBA" id="ARBA00023002"/>
    </source>
</evidence>
<evidence type="ECO:0000256" key="4">
    <source>
        <dbReference type="ARBA" id="ARBA00023285"/>
    </source>
</evidence>
<dbReference type="PANTHER" id="PTHR43371">
    <property type="entry name" value="VITAMIN B12-DEPENDENT RIBONUCLEOTIDE REDUCTASE"/>
    <property type="match status" value="1"/>
</dbReference>
<dbReference type="Pfam" id="PF02867">
    <property type="entry name" value="Ribonuc_red_lgC"/>
    <property type="match status" value="1"/>
</dbReference>
<dbReference type="Proteomes" id="UP000070404">
    <property type="component" value="Unassembled WGS sequence"/>
</dbReference>
<keyword evidence="2" id="KW-0846">Cobalamin</keyword>
<feature type="domain" description="Ribonucleotide reductase large subunit C-terminal" evidence="5">
    <location>
        <begin position="41"/>
        <end position="187"/>
    </location>
</feature>
<comment type="caution">
    <text evidence="6">The sequence shown here is derived from an EMBL/GenBank/DDBJ whole genome shotgun (WGS) entry which is preliminary data.</text>
</comment>
<keyword evidence="3" id="KW-0560">Oxidoreductase</keyword>
<dbReference type="InterPro" id="IPR050862">
    <property type="entry name" value="RdRp_reductase_class-2"/>
</dbReference>
<name>A0A133VK82_9EURY</name>